<keyword evidence="2" id="KW-0997">Cell inner membrane</keyword>
<protein>
    <submittedName>
        <fullName evidence="9">Calcineurin-like phosphoesterase</fullName>
    </submittedName>
</protein>
<dbReference type="SUPFAM" id="SSF56300">
    <property type="entry name" value="Metallo-dependent phosphatases"/>
    <property type="match status" value="1"/>
</dbReference>
<accession>A0A1I4EHT7</accession>
<evidence type="ECO:0000256" key="2">
    <source>
        <dbReference type="ARBA" id="ARBA00022519"/>
    </source>
</evidence>
<evidence type="ECO:0000256" key="4">
    <source>
        <dbReference type="ARBA" id="ARBA00023136"/>
    </source>
</evidence>
<evidence type="ECO:0000313" key="10">
    <source>
        <dbReference type="Proteomes" id="UP000199607"/>
    </source>
</evidence>
<dbReference type="InterPro" id="IPR029052">
    <property type="entry name" value="Metallo-depent_PP-like"/>
</dbReference>
<feature type="domain" description="Calcineurin-like phosphoesterase" evidence="8">
    <location>
        <begin position="14"/>
        <end position="147"/>
    </location>
</feature>
<dbReference type="STRING" id="553466.SAMN04487950_2124"/>
<keyword evidence="3" id="KW-0479">Metal-binding</keyword>
<feature type="transmembrane region" description="Helical" evidence="7">
    <location>
        <begin position="260"/>
        <end position="292"/>
    </location>
</feature>
<dbReference type="InterPro" id="IPR043461">
    <property type="entry name" value="LpxH-like"/>
</dbReference>
<feature type="region of interest" description="Disordered" evidence="6">
    <location>
        <begin position="426"/>
        <end position="459"/>
    </location>
</feature>
<dbReference type="GO" id="GO:0008758">
    <property type="term" value="F:UDP-2,3-diacylglucosamine hydrolase activity"/>
    <property type="evidence" value="ECO:0007669"/>
    <property type="project" value="TreeGrafter"/>
</dbReference>
<dbReference type="GO" id="GO:0009245">
    <property type="term" value="P:lipid A biosynthetic process"/>
    <property type="evidence" value="ECO:0007669"/>
    <property type="project" value="TreeGrafter"/>
</dbReference>
<keyword evidence="7" id="KW-0812">Transmembrane</keyword>
<dbReference type="GO" id="GO:0016020">
    <property type="term" value="C:membrane"/>
    <property type="evidence" value="ECO:0007669"/>
    <property type="project" value="GOC"/>
</dbReference>
<evidence type="ECO:0000313" key="9">
    <source>
        <dbReference type="EMBL" id="SFL04167.1"/>
    </source>
</evidence>
<keyword evidence="5" id="KW-0464">Manganese</keyword>
<name>A0A1I4EHT7_9EURY</name>
<keyword evidence="1" id="KW-1003">Cell membrane</keyword>
<dbReference type="PANTHER" id="PTHR34990">
    <property type="entry name" value="UDP-2,3-DIACYLGLUCOSAMINE HYDROLASE-RELATED"/>
    <property type="match status" value="1"/>
</dbReference>
<dbReference type="Proteomes" id="UP000199607">
    <property type="component" value="Unassembled WGS sequence"/>
</dbReference>
<dbReference type="Pfam" id="PF00149">
    <property type="entry name" value="Metallophos"/>
    <property type="match status" value="1"/>
</dbReference>
<evidence type="ECO:0000256" key="7">
    <source>
        <dbReference type="SAM" id="Phobius"/>
    </source>
</evidence>
<dbReference type="InterPro" id="IPR004843">
    <property type="entry name" value="Calcineurin-like_PHP"/>
</dbReference>
<evidence type="ECO:0000256" key="6">
    <source>
        <dbReference type="SAM" id="MobiDB-lite"/>
    </source>
</evidence>
<dbReference type="AlphaFoldDB" id="A0A1I4EHT7"/>
<keyword evidence="4 7" id="KW-0472">Membrane</keyword>
<feature type="transmembrane region" description="Helical" evidence="7">
    <location>
        <begin position="216"/>
        <end position="240"/>
    </location>
</feature>
<evidence type="ECO:0000256" key="5">
    <source>
        <dbReference type="ARBA" id="ARBA00023211"/>
    </source>
</evidence>
<proteinExistence type="predicted"/>
<dbReference type="RefSeq" id="WP_089869161.1">
    <property type="nucleotide sequence ID" value="NZ_FOTC01000002.1"/>
</dbReference>
<sequence length="459" mass="53162">MALQPTRQSSKEYYFISDLHIGGDEELQNVEFEEELLTFLRGLQKSEEDIELIVNGDAFGLWEYTELDGIEKFDALVDRYPKLFEQFRATGERILITFIPGNHDYELACYPEYVDRLAEYNITLEQEVVITRPVGDRVIWIEHGQQRDPNNKSPDFGNPYANPPGYYVNRHITGRAGQLSDRGKFNWLKDIQSVTPMTQIPDWMISNYFYREMSPIIRYAAVPFLLLFNISVLYLGIFLVDSFGIWSTPNRLIVSVLSQLSIVGVLIDVVLAVNVAIFILLLVLSLPLFILVRDVRQTLTRFGLLNDEDPREVYDTYLEGAREVFEQHPEVAAFVYGHTHRASVTELNDRVVINTGTWLKRLSRQSVVLGVLPRVFYSWYRLNYVRISEEDGAIVVDYEIVEKPNPTDLSLLERLLTRNPNIDNPIPHRTTVDSTWRPLEVESTEQPIHQSTRERGERR</sequence>
<dbReference type="EMBL" id="FOTC01000002">
    <property type="protein sequence ID" value="SFL04167.1"/>
    <property type="molecule type" value="Genomic_DNA"/>
</dbReference>
<keyword evidence="10" id="KW-1185">Reference proteome</keyword>
<evidence type="ECO:0000259" key="8">
    <source>
        <dbReference type="Pfam" id="PF00149"/>
    </source>
</evidence>
<evidence type="ECO:0000256" key="3">
    <source>
        <dbReference type="ARBA" id="ARBA00022723"/>
    </source>
</evidence>
<organism evidence="9 10">
    <name type="scientific">Halogranum rubrum</name>
    <dbReference type="NCBI Taxonomy" id="553466"/>
    <lineage>
        <taxon>Archaea</taxon>
        <taxon>Methanobacteriati</taxon>
        <taxon>Methanobacteriota</taxon>
        <taxon>Stenosarchaea group</taxon>
        <taxon>Halobacteria</taxon>
        <taxon>Halobacteriales</taxon>
        <taxon>Haloferacaceae</taxon>
    </lineage>
</organism>
<dbReference type="GO" id="GO:0046872">
    <property type="term" value="F:metal ion binding"/>
    <property type="evidence" value="ECO:0007669"/>
    <property type="project" value="UniProtKB-KW"/>
</dbReference>
<keyword evidence="7" id="KW-1133">Transmembrane helix</keyword>
<reference evidence="10" key="1">
    <citation type="submission" date="2016-10" db="EMBL/GenBank/DDBJ databases">
        <authorList>
            <person name="Varghese N."/>
            <person name="Submissions S."/>
        </authorList>
    </citation>
    <scope>NUCLEOTIDE SEQUENCE [LARGE SCALE GENOMIC DNA]</scope>
    <source>
        <strain evidence="10">CGMCC 1.7738</strain>
    </source>
</reference>
<dbReference type="Gene3D" id="3.60.21.10">
    <property type="match status" value="2"/>
</dbReference>
<gene>
    <name evidence="9" type="ORF">SAMN04487950_2124</name>
</gene>
<evidence type="ECO:0000256" key="1">
    <source>
        <dbReference type="ARBA" id="ARBA00022475"/>
    </source>
</evidence>